<sequence length="575" mass="64012">MQLRTKQHNQQITERAKSANYEKAMDICHSRLTFVIICLTLSFLALISRLFYLTGFSSIEDIKITSSRKPSKEFLLKRASITDRNGELLATNITTASLYANPRYLINPDEAARKLSEALPSLKYQDLITKFKLNKNFAWVKRHLTPKEQQIIHDLGIPGLYFTKDERRVYPQTHLFAHSVGFTDVDGNGLSGIEKTFNYDLAESTQLPLELSLDLRIQNIVREELLRAIDLNQAIGASGLVMNVNNGEVISMVSLPDFNPNRTEGTNDRQRFNQISLGSYEMGSVFKVLTTASAFDLGRVKVNDAFNVSVPYKVANFKINDYKGKGGELSIPEILMYSSNIGTAQIASYIGVKDQQEYMQRFGVLDKLSIEIPEVSSPRYPPKKKWNEVSMVTISYGHGIAVTPLHLARAIAASVNGGVLVQPTLLKHHAPRDEYPRVIGEETSLLMRKMLRLVVTGGSGRRAEVPGYFLGGKSGTAEKICGRGYCKNSNLSLFVAAYPIHKPEYLVLVMVDEAKRNTYNNGMLSGGAVSAPVAGEIVKRISPILGVHPILDKSEEINDILSLDFSPRHQKISAR</sequence>
<name>A0A0C1QF40_9RICK</name>
<reference evidence="7 8" key="1">
    <citation type="submission" date="2014-11" db="EMBL/GenBank/DDBJ databases">
        <title>A Rickettsiales Symbiont of Amoebae With Ancient Features.</title>
        <authorList>
            <person name="Schulz F."/>
            <person name="Martijn J."/>
            <person name="Wascher F."/>
            <person name="Kostanjsek R."/>
            <person name="Ettema T.J."/>
            <person name="Horn M."/>
        </authorList>
    </citation>
    <scope>NUCLEOTIDE SEQUENCE [LARGE SCALE GENOMIC DNA]</scope>
    <source>
        <strain evidence="7 8">UWC36</strain>
    </source>
</reference>
<organism evidence="7 8">
    <name type="scientific">Candidatus Jidaibacter acanthamoebae</name>
    <dbReference type="NCBI Taxonomy" id="86105"/>
    <lineage>
        <taxon>Bacteria</taxon>
        <taxon>Pseudomonadati</taxon>
        <taxon>Pseudomonadota</taxon>
        <taxon>Alphaproteobacteria</taxon>
        <taxon>Rickettsiales</taxon>
        <taxon>Candidatus Midichloriaceae</taxon>
        <taxon>Candidatus Jidaibacter</taxon>
    </lineage>
</organism>
<dbReference type="AlphaFoldDB" id="A0A0C1QF40"/>
<comment type="subcellular location">
    <subcellularLocation>
        <location evidence="1">Membrane</location>
    </subcellularLocation>
</comment>
<keyword evidence="8" id="KW-1185">Reference proteome</keyword>
<keyword evidence="4" id="KW-1133">Transmembrane helix</keyword>
<dbReference type="InterPro" id="IPR036138">
    <property type="entry name" value="PBP_dimer_sf"/>
</dbReference>
<keyword evidence="2" id="KW-0378">Hydrolase</keyword>
<protein>
    <submittedName>
        <fullName evidence="7">Peptidoglycan synthetase FtsI</fullName>
    </submittedName>
</protein>
<dbReference type="InterPro" id="IPR050515">
    <property type="entry name" value="Beta-lactam/transpept"/>
</dbReference>
<evidence type="ECO:0000256" key="2">
    <source>
        <dbReference type="ARBA" id="ARBA00022645"/>
    </source>
</evidence>
<dbReference type="PANTHER" id="PTHR30627">
    <property type="entry name" value="PEPTIDOGLYCAN D,D-TRANSPEPTIDASE"/>
    <property type="match status" value="1"/>
</dbReference>
<dbReference type="Gene3D" id="3.40.710.10">
    <property type="entry name" value="DD-peptidase/beta-lactamase superfamily"/>
    <property type="match status" value="1"/>
</dbReference>
<evidence type="ECO:0000259" key="5">
    <source>
        <dbReference type="Pfam" id="PF00905"/>
    </source>
</evidence>
<dbReference type="STRING" id="86105.NF27_JF00370"/>
<dbReference type="GO" id="GO:0071555">
    <property type="term" value="P:cell wall organization"/>
    <property type="evidence" value="ECO:0007669"/>
    <property type="project" value="TreeGrafter"/>
</dbReference>
<keyword evidence="2" id="KW-0121">Carboxypeptidase</keyword>
<accession>A0A0C1QF40</accession>
<dbReference type="PATRIC" id="fig|86105.3.peg.1983"/>
<dbReference type="Pfam" id="PF00905">
    <property type="entry name" value="Transpeptidase"/>
    <property type="match status" value="1"/>
</dbReference>
<keyword evidence="4" id="KW-0812">Transmembrane</keyword>
<dbReference type="InterPro" id="IPR012338">
    <property type="entry name" value="Beta-lactam/transpept-like"/>
</dbReference>
<dbReference type="PANTHER" id="PTHR30627:SF1">
    <property type="entry name" value="PEPTIDOGLYCAN D,D-TRANSPEPTIDASE FTSI"/>
    <property type="match status" value="1"/>
</dbReference>
<evidence type="ECO:0000256" key="4">
    <source>
        <dbReference type="SAM" id="Phobius"/>
    </source>
</evidence>
<feature type="transmembrane region" description="Helical" evidence="4">
    <location>
        <begin position="32"/>
        <end position="52"/>
    </location>
</feature>
<dbReference type="GO" id="GO:0008658">
    <property type="term" value="F:penicillin binding"/>
    <property type="evidence" value="ECO:0007669"/>
    <property type="project" value="InterPro"/>
</dbReference>
<evidence type="ECO:0000313" key="7">
    <source>
        <dbReference type="EMBL" id="KIE04159.1"/>
    </source>
</evidence>
<feature type="domain" description="Penicillin-binding protein dimerisation" evidence="6">
    <location>
        <begin position="77"/>
        <end position="183"/>
    </location>
</feature>
<dbReference type="Pfam" id="PF03717">
    <property type="entry name" value="PBP_dimer"/>
    <property type="match status" value="1"/>
</dbReference>
<evidence type="ECO:0000256" key="1">
    <source>
        <dbReference type="ARBA" id="ARBA00004370"/>
    </source>
</evidence>
<proteinExistence type="predicted"/>
<evidence type="ECO:0000313" key="8">
    <source>
        <dbReference type="Proteomes" id="UP000031258"/>
    </source>
</evidence>
<evidence type="ECO:0000259" key="6">
    <source>
        <dbReference type="Pfam" id="PF03717"/>
    </source>
</evidence>
<comment type="caution">
    <text evidence="7">The sequence shown here is derived from an EMBL/GenBank/DDBJ whole genome shotgun (WGS) entry which is preliminary data.</text>
</comment>
<keyword evidence="3 4" id="KW-0472">Membrane</keyword>
<keyword evidence="2" id="KW-0645">Protease</keyword>
<dbReference type="RefSeq" id="WP_053332789.1">
    <property type="nucleotide sequence ID" value="NZ_JSWE01000223.1"/>
</dbReference>
<dbReference type="Gene3D" id="3.30.450.330">
    <property type="match status" value="1"/>
</dbReference>
<dbReference type="InterPro" id="IPR005311">
    <property type="entry name" value="PBP_dimer"/>
</dbReference>
<feature type="domain" description="Penicillin-binding protein transpeptidase" evidence="5">
    <location>
        <begin position="240"/>
        <end position="538"/>
    </location>
</feature>
<dbReference type="GO" id="GO:0004180">
    <property type="term" value="F:carboxypeptidase activity"/>
    <property type="evidence" value="ECO:0007669"/>
    <property type="project" value="UniProtKB-KW"/>
</dbReference>
<dbReference type="Gene3D" id="3.90.1310.10">
    <property type="entry name" value="Penicillin-binding protein 2a (Domain 2)"/>
    <property type="match status" value="1"/>
</dbReference>
<dbReference type="SUPFAM" id="SSF56601">
    <property type="entry name" value="beta-lactamase/transpeptidase-like"/>
    <property type="match status" value="1"/>
</dbReference>
<dbReference type="SUPFAM" id="SSF56519">
    <property type="entry name" value="Penicillin binding protein dimerisation domain"/>
    <property type="match status" value="1"/>
</dbReference>
<gene>
    <name evidence="7" type="primary">ftsI_2</name>
    <name evidence="7" type="ORF">NF27_JF00370</name>
</gene>
<dbReference type="EMBL" id="JSWE01000223">
    <property type="protein sequence ID" value="KIE04159.1"/>
    <property type="molecule type" value="Genomic_DNA"/>
</dbReference>
<dbReference type="OrthoDB" id="9789078at2"/>
<dbReference type="GO" id="GO:0005886">
    <property type="term" value="C:plasma membrane"/>
    <property type="evidence" value="ECO:0007669"/>
    <property type="project" value="TreeGrafter"/>
</dbReference>
<dbReference type="Proteomes" id="UP000031258">
    <property type="component" value="Unassembled WGS sequence"/>
</dbReference>
<dbReference type="InterPro" id="IPR001460">
    <property type="entry name" value="PCN-bd_Tpept"/>
</dbReference>
<evidence type="ECO:0000256" key="3">
    <source>
        <dbReference type="ARBA" id="ARBA00023136"/>
    </source>
</evidence>